<keyword evidence="2" id="KW-0539">Nucleus</keyword>
<dbReference type="SUPFAM" id="SSF46689">
    <property type="entry name" value="Homeodomain-like"/>
    <property type="match status" value="1"/>
</dbReference>
<feature type="domain" description="HTH myb-type" evidence="4">
    <location>
        <begin position="27"/>
        <end position="50"/>
    </location>
</feature>
<gene>
    <name evidence="5" type="ORF">Bca52824_019463</name>
</gene>
<dbReference type="PROSITE" id="PS51294">
    <property type="entry name" value="HTH_MYB"/>
    <property type="match status" value="1"/>
</dbReference>
<dbReference type="GO" id="GO:0005634">
    <property type="term" value="C:nucleus"/>
    <property type="evidence" value="ECO:0007669"/>
    <property type="project" value="UniProtKB-SubCell"/>
</dbReference>
<feature type="compositionally biased region" description="Polar residues" evidence="3">
    <location>
        <begin position="90"/>
        <end position="104"/>
    </location>
</feature>
<evidence type="ECO:0000313" key="6">
    <source>
        <dbReference type="Proteomes" id="UP000886595"/>
    </source>
</evidence>
<accession>A0A8X7VRV6</accession>
<dbReference type="EMBL" id="JAAMPC010000004">
    <property type="protein sequence ID" value="KAG2316341.1"/>
    <property type="molecule type" value="Genomic_DNA"/>
</dbReference>
<proteinExistence type="predicted"/>
<dbReference type="PANTHER" id="PTHR47994">
    <property type="entry name" value="F14D16.11-RELATED"/>
    <property type="match status" value="1"/>
</dbReference>
<reference evidence="5 6" key="1">
    <citation type="submission" date="2020-02" db="EMBL/GenBank/DDBJ databases">
        <authorList>
            <person name="Ma Q."/>
            <person name="Huang Y."/>
            <person name="Song X."/>
            <person name="Pei D."/>
        </authorList>
    </citation>
    <scope>NUCLEOTIDE SEQUENCE [LARGE SCALE GENOMIC DNA]</scope>
    <source>
        <strain evidence="5">Sxm20200214</strain>
        <tissue evidence="5">Leaf</tissue>
    </source>
</reference>
<evidence type="ECO:0000259" key="4">
    <source>
        <dbReference type="PROSITE" id="PS51294"/>
    </source>
</evidence>
<comment type="subcellular location">
    <subcellularLocation>
        <location evidence="1">Nucleus</location>
    </subcellularLocation>
</comment>
<dbReference type="InterPro" id="IPR015495">
    <property type="entry name" value="Myb_TF_plants"/>
</dbReference>
<organism evidence="5 6">
    <name type="scientific">Brassica carinata</name>
    <name type="common">Ethiopian mustard</name>
    <name type="synonym">Abyssinian cabbage</name>
    <dbReference type="NCBI Taxonomy" id="52824"/>
    <lineage>
        <taxon>Eukaryota</taxon>
        <taxon>Viridiplantae</taxon>
        <taxon>Streptophyta</taxon>
        <taxon>Embryophyta</taxon>
        <taxon>Tracheophyta</taxon>
        <taxon>Spermatophyta</taxon>
        <taxon>Magnoliopsida</taxon>
        <taxon>eudicotyledons</taxon>
        <taxon>Gunneridae</taxon>
        <taxon>Pentapetalae</taxon>
        <taxon>rosids</taxon>
        <taxon>malvids</taxon>
        <taxon>Brassicales</taxon>
        <taxon>Brassicaceae</taxon>
        <taxon>Brassiceae</taxon>
        <taxon>Brassica</taxon>
    </lineage>
</organism>
<evidence type="ECO:0000256" key="3">
    <source>
        <dbReference type="SAM" id="MobiDB-lite"/>
    </source>
</evidence>
<evidence type="ECO:0000313" key="5">
    <source>
        <dbReference type="EMBL" id="KAG2316341.1"/>
    </source>
</evidence>
<dbReference type="InterPro" id="IPR017930">
    <property type="entry name" value="Myb_dom"/>
</dbReference>
<dbReference type="AlphaFoldDB" id="A0A8X7VRV6"/>
<dbReference type="PANTHER" id="PTHR47994:SF5">
    <property type="entry name" value="F14D16.11-RELATED"/>
    <property type="match status" value="1"/>
</dbReference>
<protein>
    <recommendedName>
        <fullName evidence="4">HTH myb-type domain-containing protein</fullName>
    </recommendedName>
</protein>
<dbReference type="Proteomes" id="UP000886595">
    <property type="component" value="Unassembled WGS sequence"/>
</dbReference>
<evidence type="ECO:0000256" key="1">
    <source>
        <dbReference type="ARBA" id="ARBA00004123"/>
    </source>
</evidence>
<evidence type="ECO:0000256" key="2">
    <source>
        <dbReference type="ARBA" id="ARBA00023242"/>
    </source>
</evidence>
<dbReference type="OrthoDB" id="2143914at2759"/>
<name>A0A8X7VRV6_BRACI</name>
<comment type="caution">
    <text evidence="5">The sequence shown here is derived from an EMBL/GenBank/DDBJ whole genome shotgun (WGS) entry which is preliminary data.</text>
</comment>
<feature type="region of interest" description="Disordered" evidence="3">
    <location>
        <begin position="82"/>
        <end position="112"/>
    </location>
</feature>
<sequence length="112" mass="12945">MRHFSASSSLLCLNTHLKMGRPPCCEKSNVKKGLWTEEEDAKILAYVEIHSWNTKLKKRLMRMEIYPVAHKPVSQVLSEFRNISGHGESSETSKQNHLTTQAWENDQEHNKP</sequence>
<dbReference type="InterPro" id="IPR009057">
    <property type="entry name" value="Homeodomain-like_sf"/>
</dbReference>
<keyword evidence="6" id="KW-1185">Reference proteome</keyword>